<name>A0AA97NYY1_PYRO3</name>
<dbReference type="EMBL" id="JH793177">
    <property type="protein sequence ID" value="ELQ38868.1"/>
    <property type="molecule type" value="Genomic_DNA"/>
</dbReference>
<proteinExistence type="predicted"/>
<protein>
    <submittedName>
        <fullName evidence="1">Uncharacterized protein</fullName>
    </submittedName>
</protein>
<reference evidence="1" key="1">
    <citation type="journal article" date="2012" name="PLoS Genet.">
        <title>Comparative analysis of the genomes of two field isolates of the rice blast fungus Magnaporthe oryzae.</title>
        <authorList>
            <person name="Xue M."/>
            <person name="Yang J."/>
            <person name="Li Z."/>
            <person name="Hu S."/>
            <person name="Yao N."/>
            <person name="Dean R.A."/>
            <person name="Zhao W."/>
            <person name="Shen M."/>
            <person name="Zhang H."/>
            <person name="Li C."/>
            <person name="Liu L."/>
            <person name="Cao L."/>
            <person name="Xu X."/>
            <person name="Xing Y."/>
            <person name="Hsiang T."/>
            <person name="Zhang Z."/>
            <person name="Xu J.R."/>
            <person name="Peng Y.L."/>
        </authorList>
    </citation>
    <scope>NUCLEOTIDE SEQUENCE</scope>
    <source>
        <strain evidence="1">Y34</strain>
    </source>
</reference>
<dbReference type="AlphaFoldDB" id="A0AA97NYY1"/>
<accession>A0AA97NYY1</accession>
<organism evidence="1">
    <name type="scientific">Pyricularia oryzae (strain Y34)</name>
    <name type="common">Rice blast fungus</name>
    <name type="synonym">Magnaporthe oryzae</name>
    <dbReference type="NCBI Taxonomy" id="1143189"/>
    <lineage>
        <taxon>Eukaryota</taxon>
        <taxon>Fungi</taxon>
        <taxon>Dikarya</taxon>
        <taxon>Ascomycota</taxon>
        <taxon>Pezizomycotina</taxon>
        <taxon>Sordariomycetes</taxon>
        <taxon>Sordariomycetidae</taxon>
        <taxon>Magnaporthales</taxon>
        <taxon>Pyriculariaceae</taxon>
        <taxon>Pyricularia</taxon>
    </lineage>
</organism>
<evidence type="ECO:0000313" key="1">
    <source>
        <dbReference type="EMBL" id="ELQ38868.1"/>
    </source>
</evidence>
<dbReference type="Proteomes" id="UP000011086">
    <property type="component" value="Unassembled WGS sequence"/>
</dbReference>
<sequence>MTKSGSQCSLGFVRIATAYKGVAVLTKSQKEQHTTIKKHFGIQVLADTRKCALQWRIWTTSPRHFQVILQEQALNGQGGFSSIKKGIVGTNSHQVIAWSGPSIFLLVLGASVIHGVDPIILTIVDAGQAWRSDERGCKIGFQGWGLFGFHLHVRRTAGPTKSGH</sequence>
<gene>
    <name evidence="1" type="ORF">OOU_Y34scaffold00522g23</name>
</gene>